<feature type="compositionally biased region" description="Low complexity" evidence="1">
    <location>
        <begin position="51"/>
        <end position="95"/>
    </location>
</feature>
<feature type="compositionally biased region" description="Basic residues" evidence="1">
    <location>
        <begin position="180"/>
        <end position="189"/>
    </location>
</feature>
<comment type="caution">
    <text evidence="2">The sequence shown here is derived from an EMBL/GenBank/DDBJ whole genome shotgun (WGS) entry which is preliminary data.</text>
</comment>
<accession>A0A286UBK9</accession>
<evidence type="ECO:0000256" key="1">
    <source>
        <dbReference type="SAM" id="MobiDB-lite"/>
    </source>
</evidence>
<feature type="compositionally biased region" description="Polar residues" evidence="1">
    <location>
        <begin position="297"/>
        <end position="316"/>
    </location>
</feature>
<evidence type="ECO:0000313" key="3">
    <source>
        <dbReference type="Proteomes" id="UP000217199"/>
    </source>
</evidence>
<sequence>MSKLTNLGRMFNLGRRRAPEVVSKARPAAPTPASRFSQAQINTQAQRQFTSARPQAFPRASAPQQPAQRAYQQPAQRPAQRPSSRASTTSTAEPPIRFNFRDPEADSERPVIQEVGALRKNRYGHSPINYSPVRLKPVIVENGVEVEIANAQEAEVELLEEPEFVDQVEGKKPEKDGTIKRSRAVRGSRKYGESRHGRTNSLNVKKDDNDASGRNRSSSAPLVIETLDLSPRRGSGTGAVAETSGATRTRTRELQGSGPTMRAIRDFESRARNDTSTSASNGNRTRAHAADSAVPRSRNSSTGANPSLNANANATVTEARREPSAWLRRREHIVRNYRPERYELTREQADEIRWE</sequence>
<organism evidence="2 3">
    <name type="scientific">Pyrrhoderma noxium</name>
    <dbReference type="NCBI Taxonomy" id="2282107"/>
    <lineage>
        <taxon>Eukaryota</taxon>
        <taxon>Fungi</taxon>
        <taxon>Dikarya</taxon>
        <taxon>Basidiomycota</taxon>
        <taxon>Agaricomycotina</taxon>
        <taxon>Agaricomycetes</taxon>
        <taxon>Hymenochaetales</taxon>
        <taxon>Hymenochaetaceae</taxon>
        <taxon>Pyrrhoderma</taxon>
    </lineage>
</organism>
<protein>
    <submittedName>
        <fullName evidence="2">Uncharacterized protein</fullName>
    </submittedName>
</protein>
<feature type="compositionally biased region" description="Polar residues" evidence="1">
    <location>
        <begin position="34"/>
        <end position="50"/>
    </location>
</feature>
<dbReference type="Proteomes" id="UP000217199">
    <property type="component" value="Unassembled WGS sequence"/>
</dbReference>
<feature type="compositionally biased region" description="Basic and acidic residues" evidence="1">
    <location>
        <begin position="168"/>
        <end position="179"/>
    </location>
</feature>
<proteinExistence type="predicted"/>
<gene>
    <name evidence="2" type="ORF">PNOK_0698900</name>
</gene>
<feature type="region of interest" description="Disordered" evidence="1">
    <location>
        <begin position="1"/>
        <end position="108"/>
    </location>
</feature>
<feature type="compositionally biased region" description="Basic and acidic residues" evidence="1">
    <location>
        <begin position="263"/>
        <end position="273"/>
    </location>
</feature>
<feature type="region of interest" description="Disordered" evidence="1">
    <location>
        <begin position="166"/>
        <end position="320"/>
    </location>
</feature>
<dbReference type="EMBL" id="NBII01000007">
    <property type="protein sequence ID" value="PAV16925.1"/>
    <property type="molecule type" value="Genomic_DNA"/>
</dbReference>
<name>A0A286UBK9_9AGAM</name>
<feature type="compositionally biased region" description="Basic and acidic residues" evidence="1">
    <location>
        <begin position="204"/>
        <end position="213"/>
    </location>
</feature>
<reference evidence="2 3" key="1">
    <citation type="journal article" date="2017" name="Mol. Ecol.">
        <title>Comparative and population genomic landscape of Phellinus noxius: A hypervariable fungus causing root rot in trees.</title>
        <authorList>
            <person name="Chung C.L."/>
            <person name="Lee T.J."/>
            <person name="Akiba M."/>
            <person name="Lee H.H."/>
            <person name="Kuo T.H."/>
            <person name="Liu D."/>
            <person name="Ke H.M."/>
            <person name="Yokoi T."/>
            <person name="Roa M.B."/>
            <person name="Lu M.J."/>
            <person name="Chang Y.Y."/>
            <person name="Ann P.J."/>
            <person name="Tsai J.N."/>
            <person name="Chen C.Y."/>
            <person name="Tzean S.S."/>
            <person name="Ota Y."/>
            <person name="Hattori T."/>
            <person name="Sahashi N."/>
            <person name="Liou R.F."/>
            <person name="Kikuchi T."/>
            <person name="Tsai I.J."/>
        </authorList>
    </citation>
    <scope>NUCLEOTIDE SEQUENCE [LARGE SCALE GENOMIC DNA]</scope>
    <source>
        <strain evidence="2 3">FFPRI411160</strain>
    </source>
</reference>
<feature type="compositionally biased region" description="Polar residues" evidence="1">
    <location>
        <begin position="274"/>
        <end position="284"/>
    </location>
</feature>
<feature type="compositionally biased region" description="Basic and acidic residues" evidence="1">
    <location>
        <begin position="99"/>
        <end position="108"/>
    </location>
</feature>
<keyword evidence="3" id="KW-1185">Reference proteome</keyword>
<dbReference type="InParanoid" id="A0A286UBK9"/>
<dbReference type="AlphaFoldDB" id="A0A286UBK9"/>
<evidence type="ECO:0000313" key="2">
    <source>
        <dbReference type="EMBL" id="PAV16925.1"/>
    </source>
</evidence>